<gene>
    <name evidence="4" type="ORF">CEP54_007182</name>
</gene>
<dbReference type="Proteomes" id="UP000288168">
    <property type="component" value="Unassembled WGS sequence"/>
</dbReference>
<dbReference type="InterPro" id="IPR050832">
    <property type="entry name" value="Bact_Acetyltransf"/>
</dbReference>
<dbReference type="GO" id="GO:0016747">
    <property type="term" value="F:acyltransferase activity, transferring groups other than amino-acyl groups"/>
    <property type="evidence" value="ECO:0007669"/>
    <property type="project" value="InterPro"/>
</dbReference>
<proteinExistence type="predicted"/>
<name>A0A428Q371_9HYPO</name>
<dbReference type="EMBL" id="NKCI01000064">
    <property type="protein sequence ID" value="RSL59662.1"/>
    <property type="molecule type" value="Genomic_DNA"/>
</dbReference>
<dbReference type="InterPro" id="IPR016181">
    <property type="entry name" value="Acyl_CoA_acyltransferase"/>
</dbReference>
<dbReference type="STRING" id="1325734.A0A428Q371"/>
<sequence>MPQSPAAYESAHGLLQFSPQMANLQFRIATPDDAPQLQQLIQAAFRAEDSRKDWVGDAELAANFCISIDEILPKITSPNSEMIMAFDDNGALAGTVGVFHRNDLARLFYLAVDQTLHRGGIGRQILEYAEGYCQRTWGVKKLGLDALTLRKELIAWYMRRGYVPTGEITPFPVDKLNGRALPEGLGFVEMEKEAKVVA</sequence>
<dbReference type="PANTHER" id="PTHR43877:SF2">
    <property type="entry name" value="AMINOALKYLPHOSPHONATE N-ACETYLTRANSFERASE-RELATED"/>
    <property type="match status" value="1"/>
</dbReference>
<organism evidence="4 5">
    <name type="scientific">Fusarium duplospermum</name>
    <dbReference type="NCBI Taxonomy" id="1325734"/>
    <lineage>
        <taxon>Eukaryota</taxon>
        <taxon>Fungi</taxon>
        <taxon>Dikarya</taxon>
        <taxon>Ascomycota</taxon>
        <taxon>Pezizomycotina</taxon>
        <taxon>Sordariomycetes</taxon>
        <taxon>Hypocreomycetidae</taxon>
        <taxon>Hypocreales</taxon>
        <taxon>Nectriaceae</taxon>
        <taxon>Fusarium</taxon>
        <taxon>Fusarium solani species complex</taxon>
    </lineage>
</organism>
<dbReference type="PROSITE" id="PS51186">
    <property type="entry name" value="GNAT"/>
    <property type="match status" value="1"/>
</dbReference>
<feature type="domain" description="N-acetyltransferase" evidence="3">
    <location>
        <begin position="24"/>
        <end position="195"/>
    </location>
</feature>
<protein>
    <recommendedName>
        <fullName evidence="3">N-acetyltransferase domain-containing protein</fullName>
    </recommendedName>
</protein>
<evidence type="ECO:0000256" key="1">
    <source>
        <dbReference type="ARBA" id="ARBA00022679"/>
    </source>
</evidence>
<dbReference type="PANTHER" id="PTHR43877">
    <property type="entry name" value="AMINOALKYLPHOSPHONATE N-ACETYLTRANSFERASE-RELATED-RELATED"/>
    <property type="match status" value="1"/>
</dbReference>
<dbReference type="AlphaFoldDB" id="A0A428Q371"/>
<dbReference type="Gene3D" id="3.40.630.30">
    <property type="match status" value="1"/>
</dbReference>
<evidence type="ECO:0000313" key="5">
    <source>
        <dbReference type="Proteomes" id="UP000288168"/>
    </source>
</evidence>
<keyword evidence="1" id="KW-0808">Transferase</keyword>
<reference evidence="4 5" key="1">
    <citation type="submission" date="2017-06" db="EMBL/GenBank/DDBJ databases">
        <title>Comparative genomic analysis of Ambrosia Fusariam Clade fungi.</title>
        <authorList>
            <person name="Stajich J.E."/>
            <person name="Carrillo J."/>
            <person name="Kijimoto T."/>
            <person name="Eskalen A."/>
            <person name="O'Donnell K."/>
            <person name="Kasson M."/>
        </authorList>
    </citation>
    <scope>NUCLEOTIDE SEQUENCE [LARGE SCALE GENOMIC DNA]</scope>
    <source>
        <strain evidence="4 5">NRRL62584</strain>
    </source>
</reference>
<comment type="caution">
    <text evidence="4">The sequence shown here is derived from an EMBL/GenBank/DDBJ whole genome shotgun (WGS) entry which is preliminary data.</text>
</comment>
<evidence type="ECO:0000256" key="2">
    <source>
        <dbReference type="ARBA" id="ARBA00023315"/>
    </source>
</evidence>
<dbReference type="InterPro" id="IPR000182">
    <property type="entry name" value="GNAT_dom"/>
</dbReference>
<dbReference type="Pfam" id="PF00583">
    <property type="entry name" value="Acetyltransf_1"/>
    <property type="match status" value="1"/>
</dbReference>
<accession>A0A428Q371</accession>
<keyword evidence="5" id="KW-1185">Reference proteome</keyword>
<keyword evidence="2" id="KW-0012">Acyltransferase</keyword>
<evidence type="ECO:0000313" key="4">
    <source>
        <dbReference type="EMBL" id="RSL59662.1"/>
    </source>
</evidence>
<dbReference type="SUPFAM" id="SSF55729">
    <property type="entry name" value="Acyl-CoA N-acyltransferases (Nat)"/>
    <property type="match status" value="1"/>
</dbReference>
<dbReference type="OrthoDB" id="5689at2759"/>
<dbReference type="CDD" id="cd04301">
    <property type="entry name" value="NAT_SF"/>
    <property type="match status" value="1"/>
</dbReference>
<evidence type="ECO:0000259" key="3">
    <source>
        <dbReference type="PROSITE" id="PS51186"/>
    </source>
</evidence>